<protein>
    <recommendedName>
        <fullName evidence="1">Transposase IS66 central domain-containing protein</fullName>
    </recommendedName>
</protein>
<proteinExistence type="predicted"/>
<evidence type="ECO:0000313" key="2">
    <source>
        <dbReference type="EMBL" id="RON08973.1"/>
    </source>
</evidence>
<dbReference type="InterPro" id="IPR004291">
    <property type="entry name" value="Transposase_IS66_central"/>
</dbReference>
<organism evidence="2 3">
    <name type="scientific">Pseudomonas brassicacearum</name>
    <dbReference type="NCBI Taxonomy" id="930166"/>
    <lineage>
        <taxon>Bacteria</taxon>
        <taxon>Pseudomonadati</taxon>
        <taxon>Pseudomonadota</taxon>
        <taxon>Gammaproteobacteria</taxon>
        <taxon>Pseudomonadales</taxon>
        <taxon>Pseudomonadaceae</taxon>
        <taxon>Pseudomonas</taxon>
    </lineage>
</organism>
<dbReference type="Proteomes" id="UP000286071">
    <property type="component" value="Unassembled WGS sequence"/>
</dbReference>
<feature type="domain" description="Transposase IS66 central" evidence="1">
    <location>
        <begin position="2"/>
        <end position="52"/>
    </location>
</feature>
<reference evidence="2 3" key="1">
    <citation type="submission" date="2016-10" db="EMBL/GenBank/DDBJ databases">
        <title>Comparative genome analysis of multiple Pseudomonas spp. focuses on biocontrol and plant growth promoting traits.</title>
        <authorList>
            <person name="Tao X.-Y."/>
            <person name="Taylor C.G."/>
        </authorList>
    </citation>
    <scope>NUCLEOTIDE SEQUENCE [LARGE SCALE GENOMIC DNA]</scope>
    <source>
        <strain evidence="2 3">48H11</strain>
    </source>
</reference>
<evidence type="ECO:0000313" key="3">
    <source>
        <dbReference type="Proteomes" id="UP000286071"/>
    </source>
</evidence>
<dbReference type="PANTHER" id="PTHR33678:SF1">
    <property type="entry name" value="BLL1576 PROTEIN"/>
    <property type="match status" value="1"/>
</dbReference>
<dbReference type="PANTHER" id="PTHR33678">
    <property type="entry name" value="BLL1576 PROTEIN"/>
    <property type="match status" value="1"/>
</dbReference>
<accession>A0A423H705</accession>
<evidence type="ECO:0000259" key="1">
    <source>
        <dbReference type="Pfam" id="PF03050"/>
    </source>
</evidence>
<sequence>MLTHGVDHADETPVQMLTPGEKDTHRAYVWAYATSQFADLAAVVYDFSPSRAHARRKFFDLHVTNKRRVAEKTRIESRLYMKLNAKSESWSRMSGNEHGRKS</sequence>
<dbReference type="EMBL" id="MOBJ01000008">
    <property type="protein sequence ID" value="RON08973.1"/>
    <property type="molecule type" value="Genomic_DNA"/>
</dbReference>
<gene>
    <name evidence="2" type="ORF">BK659_12040</name>
</gene>
<dbReference type="InterPro" id="IPR052344">
    <property type="entry name" value="Transposase-related"/>
</dbReference>
<dbReference type="AlphaFoldDB" id="A0A423H705"/>
<name>A0A423H705_9PSED</name>
<dbReference type="Pfam" id="PF03050">
    <property type="entry name" value="DDE_Tnp_IS66"/>
    <property type="match status" value="1"/>
</dbReference>
<comment type="caution">
    <text evidence="2">The sequence shown here is derived from an EMBL/GenBank/DDBJ whole genome shotgun (WGS) entry which is preliminary data.</text>
</comment>